<evidence type="ECO:0000256" key="5">
    <source>
        <dbReference type="ARBA" id="ARBA00023136"/>
    </source>
</evidence>
<reference evidence="10 11" key="1">
    <citation type="submission" date="2019-01" db="EMBL/GenBank/DDBJ databases">
        <title>Draft Genome and Complete Hox-Cluster Characterization of the Sterlet Sturgeon (Acipenser ruthenus).</title>
        <authorList>
            <person name="Wei Q."/>
        </authorList>
    </citation>
    <scope>NUCLEOTIDE SEQUENCE [LARGE SCALE GENOMIC DNA]</scope>
    <source>
        <strain evidence="10">WHYD16114868_AA</strain>
        <tissue evidence="10">Blood</tissue>
    </source>
</reference>
<feature type="transmembrane region" description="Helical" evidence="8">
    <location>
        <begin position="221"/>
        <end position="246"/>
    </location>
</feature>
<feature type="transmembrane region" description="Helical" evidence="8">
    <location>
        <begin position="88"/>
        <end position="106"/>
    </location>
</feature>
<keyword evidence="4 8" id="KW-1133">Transmembrane helix</keyword>
<evidence type="ECO:0000256" key="7">
    <source>
        <dbReference type="PROSITE-ProRule" id="PRU00581"/>
    </source>
</evidence>
<feature type="transmembrane region" description="Helical" evidence="8">
    <location>
        <begin position="48"/>
        <end position="68"/>
    </location>
</feature>
<feature type="domain" description="MARVEL" evidence="9">
    <location>
        <begin position="149"/>
        <end position="284"/>
    </location>
</feature>
<keyword evidence="5 7" id="KW-0472">Membrane</keyword>
<dbReference type="PROSITE" id="PS51225">
    <property type="entry name" value="MARVEL"/>
    <property type="match status" value="2"/>
</dbReference>
<organism evidence="10 11">
    <name type="scientific">Acipenser ruthenus</name>
    <name type="common">Sterlet sturgeon</name>
    <dbReference type="NCBI Taxonomy" id="7906"/>
    <lineage>
        <taxon>Eukaryota</taxon>
        <taxon>Metazoa</taxon>
        <taxon>Chordata</taxon>
        <taxon>Craniata</taxon>
        <taxon>Vertebrata</taxon>
        <taxon>Euteleostomi</taxon>
        <taxon>Actinopterygii</taxon>
        <taxon>Chondrostei</taxon>
        <taxon>Acipenseriformes</taxon>
        <taxon>Acipenseridae</taxon>
        <taxon>Acipenser</taxon>
    </lineage>
</organism>
<evidence type="ECO:0000256" key="4">
    <source>
        <dbReference type="ARBA" id="ARBA00022989"/>
    </source>
</evidence>
<proteinExistence type="inferred from homology"/>
<keyword evidence="11" id="KW-1185">Reference proteome</keyword>
<accession>A0A662YVU2</accession>
<gene>
    <name evidence="10" type="ORF">EOD39_8749</name>
</gene>
<dbReference type="InterPro" id="IPR008253">
    <property type="entry name" value="Marvel"/>
</dbReference>
<dbReference type="Pfam" id="PF01284">
    <property type="entry name" value="MARVEL"/>
    <property type="match status" value="1"/>
</dbReference>
<comment type="subcellular location">
    <subcellularLocation>
        <location evidence="1">Membrane</location>
        <topology evidence="1">Multi-pass membrane protein</topology>
    </subcellularLocation>
</comment>
<comment type="caution">
    <text evidence="10">The sequence shown here is derived from an EMBL/GenBank/DDBJ whole genome shotgun (WGS) entry which is preliminary data.</text>
</comment>
<dbReference type="GO" id="GO:0016020">
    <property type="term" value="C:membrane"/>
    <property type="evidence" value="ECO:0007669"/>
    <property type="project" value="UniProtKB-SubCell"/>
</dbReference>
<feature type="transmembrane region" description="Helical" evidence="8">
    <location>
        <begin position="16"/>
        <end position="36"/>
    </location>
</feature>
<dbReference type="PANTHER" id="PTHR17068:SF3">
    <property type="entry name" value="MYELOID-ASSOCIATED DIFFERENTIATION MARKER"/>
    <property type="match status" value="1"/>
</dbReference>
<dbReference type="PANTHER" id="PTHR17068">
    <property type="entry name" value="MYELOID-ASSOCIATED DIFFERENTIATION MARKER MYADM FAMILY MEMBER"/>
    <property type="match status" value="1"/>
</dbReference>
<protein>
    <submittedName>
        <fullName evidence="10">Myeloid-associated differentiation marker-like</fullName>
    </submittedName>
</protein>
<dbReference type="EMBL" id="SCEB01000133">
    <property type="protein sequence ID" value="RXN00765.1"/>
    <property type="molecule type" value="Genomic_DNA"/>
</dbReference>
<keyword evidence="3" id="KW-0677">Repeat</keyword>
<feature type="transmembrane region" description="Helical" evidence="8">
    <location>
        <begin position="155"/>
        <end position="173"/>
    </location>
</feature>
<evidence type="ECO:0000313" key="11">
    <source>
        <dbReference type="Proteomes" id="UP000289886"/>
    </source>
</evidence>
<feature type="domain" description="MARVEL" evidence="9">
    <location>
        <begin position="10"/>
        <end position="144"/>
    </location>
</feature>
<evidence type="ECO:0000256" key="3">
    <source>
        <dbReference type="ARBA" id="ARBA00022737"/>
    </source>
</evidence>
<dbReference type="AlphaFoldDB" id="A0A662YVU2"/>
<feature type="transmembrane region" description="Helical" evidence="8">
    <location>
        <begin position="185"/>
        <end position="209"/>
    </location>
</feature>
<dbReference type="Proteomes" id="UP000289886">
    <property type="component" value="Unassembled WGS sequence"/>
</dbReference>
<evidence type="ECO:0000256" key="6">
    <source>
        <dbReference type="ARBA" id="ARBA00034721"/>
    </source>
</evidence>
<evidence type="ECO:0000256" key="2">
    <source>
        <dbReference type="ARBA" id="ARBA00022692"/>
    </source>
</evidence>
<name>A0A662YVU2_ACIRT</name>
<evidence type="ECO:0000259" key="9">
    <source>
        <dbReference type="PROSITE" id="PS51225"/>
    </source>
</evidence>
<keyword evidence="2 7" id="KW-0812">Transmembrane</keyword>
<evidence type="ECO:0000313" key="10">
    <source>
        <dbReference type="EMBL" id="RXN00765.1"/>
    </source>
</evidence>
<feature type="transmembrane region" description="Helical" evidence="8">
    <location>
        <begin position="118"/>
        <end position="135"/>
    </location>
</feature>
<dbReference type="InterPro" id="IPR047123">
    <property type="entry name" value="MYADM-like"/>
</dbReference>
<sequence length="287" mass="32007">MPVILGEINMLTTPQALVRILELLFGCTTFSLVSLASNNETIIKSNTYTFCMFTWCFFFILTALIFLVEFVQFQSLVPVSWKNLPITMALLGALMTLMASIGFPYCAIKHEASIDPRLVAASIFSCLTFLAYAAEVCITKVRNVEQRGYMATTPGFLKVFEVFGACVVFVTLDSDVVGTCKAGPLFWWCVAVYCSCFLMSLCTIGVMLGECTGRCPVPFDRILAGFGSLCVLMYITAVGYWVWALVHPDRCKQHTWKVITTTVMTCLNLLAYTVDLAFSFKLLYYRA</sequence>
<evidence type="ECO:0000256" key="1">
    <source>
        <dbReference type="ARBA" id="ARBA00004141"/>
    </source>
</evidence>
<feature type="transmembrane region" description="Helical" evidence="8">
    <location>
        <begin position="258"/>
        <end position="280"/>
    </location>
</feature>
<evidence type="ECO:0000256" key="8">
    <source>
        <dbReference type="SAM" id="Phobius"/>
    </source>
</evidence>
<comment type="similarity">
    <text evidence="6">Belongs to the MAL family.</text>
</comment>